<protein>
    <submittedName>
        <fullName evidence="1">Uncharacterized protein</fullName>
    </submittedName>
</protein>
<evidence type="ECO:0000313" key="1">
    <source>
        <dbReference type="EMBL" id="JAD43155.1"/>
    </source>
</evidence>
<proteinExistence type="predicted"/>
<dbReference type="EMBL" id="GBRH01254740">
    <property type="protein sequence ID" value="JAD43155.1"/>
    <property type="molecule type" value="Transcribed_RNA"/>
</dbReference>
<dbReference type="AlphaFoldDB" id="A0A0A9A2E2"/>
<organism evidence="1">
    <name type="scientific">Arundo donax</name>
    <name type="common">Giant reed</name>
    <name type="synonym">Donax arundinaceus</name>
    <dbReference type="NCBI Taxonomy" id="35708"/>
    <lineage>
        <taxon>Eukaryota</taxon>
        <taxon>Viridiplantae</taxon>
        <taxon>Streptophyta</taxon>
        <taxon>Embryophyta</taxon>
        <taxon>Tracheophyta</taxon>
        <taxon>Spermatophyta</taxon>
        <taxon>Magnoliopsida</taxon>
        <taxon>Liliopsida</taxon>
        <taxon>Poales</taxon>
        <taxon>Poaceae</taxon>
        <taxon>PACMAD clade</taxon>
        <taxon>Arundinoideae</taxon>
        <taxon>Arundineae</taxon>
        <taxon>Arundo</taxon>
    </lineage>
</organism>
<accession>A0A0A9A2E2</accession>
<reference evidence="1" key="2">
    <citation type="journal article" date="2015" name="Data Brief">
        <title>Shoot transcriptome of the giant reed, Arundo donax.</title>
        <authorList>
            <person name="Barrero R.A."/>
            <person name="Guerrero F.D."/>
            <person name="Moolhuijzen P."/>
            <person name="Goolsby J.A."/>
            <person name="Tidwell J."/>
            <person name="Bellgard S.E."/>
            <person name="Bellgard M.I."/>
        </authorList>
    </citation>
    <scope>NUCLEOTIDE SEQUENCE</scope>
    <source>
        <tissue evidence="1">Shoot tissue taken approximately 20 cm above the soil surface</tissue>
    </source>
</reference>
<reference evidence="1" key="1">
    <citation type="submission" date="2014-09" db="EMBL/GenBank/DDBJ databases">
        <authorList>
            <person name="Magalhaes I.L.F."/>
            <person name="Oliveira U."/>
            <person name="Santos F.R."/>
            <person name="Vidigal T.H.D.A."/>
            <person name="Brescovit A.D."/>
            <person name="Santos A.J."/>
        </authorList>
    </citation>
    <scope>NUCLEOTIDE SEQUENCE</scope>
    <source>
        <tissue evidence="1">Shoot tissue taken approximately 20 cm above the soil surface</tissue>
    </source>
</reference>
<sequence length="56" mass="6257">MVNNPIVQTNGRIVVADCHNPPERRFCNLQSRIYNLHGKQTGSKSLFANFPTIGSD</sequence>
<name>A0A0A9A2E2_ARUDO</name>